<dbReference type="Proteomes" id="UP000095143">
    <property type="component" value="Unassembled WGS sequence"/>
</dbReference>
<dbReference type="SUPFAM" id="SSF47413">
    <property type="entry name" value="lambda repressor-like DNA-binding domains"/>
    <property type="match status" value="1"/>
</dbReference>
<protein>
    <recommendedName>
        <fullName evidence="1">HTH cro/C1-type domain-containing protein</fullName>
    </recommendedName>
</protein>
<proteinExistence type="predicted"/>
<dbReference type="EMBL" id="MDEN01000068">
    <property type="protein sequence ID" value="OCX14105.1"/>
    <property type="molecule type" value="Genomic_DNA"/>
</dbReference>
<dbReference type="InterPro" id="IPR010982">
    <property type="entry name" value="Lambda_DNA-bd_dom_sf"/>
</dbReference>
<dbReference type="PROSITE" id="PS50943">
    <property type="entry name" value="HTH_CROC1"/>
    <property type="match status" value="1"/>
</dbReference>
<evidence type="ECO:0000259" key="1">
    <source>
        <dbReference type="PROSITE" id="PS50943"/>
    </source>
</evidence>
<comment type="caution">
    <text evidence="2">The sequence shown here is derived from an EMBL/GenBank/DDBJ whole genome shotgun (WGS) entry which is preliminary data.</text>
</comment>
<feature type="domain" description="HTH cro/C1-type" evidence="1">
    <location>
        <begin position="8"/>
        <end position="61"/>
    </location>
</feature>
<organism evidence="2 3">
    <name type="scientific">Pseudomonas graminis</name>
    <dbReference type="NCBI Taxonomy" id="158627"/>
    <lineage>
        <taxon>Bacteria</taxon>
        <taxon>Pseudomonadati</taxon>
        <taxon>Pseudomonadota</taxon>
        <taxon>Gammaproteobacteria</taxon>
        <taxon>Pseudomonadales</taxon>
        <taxon>Pseudomonadaceae</taxon>
        <taxon>Pseudomonas</taxon>
    </lineage>
</organism>
<dbReference type="CDD" id="cd00093">
    <property type="entry name" value="HTH_XRE"/>
    <property type="match status" value="1"/>
</dbReference>
<gene>
    <name evidence="2" type="ORF">BBI10_21410</name>
</gene>
<dbReference type="OrthoDB" id="6877645at2"/>
<dbReference type="Gene3D" id="1.10.260.40">
    <property type="entry name" value="lambda repressor-like DNA-binding domains"/>
    <property type="match status" value="1"/>
</dbReference>
<dbReference type="SMART" id="SM00530">
    <property type="entry name" value="HTH_XRE"/>
    <property type="match status" value="1"/>
</dbReference>
<reference evidence="2 3" key="1">
    <citation type="submission" date="2016-08" db="EMBL/GenBank/DDBJ databases">
        <title>Whole genome sequence of Pseudomonas graminis strain UASWS1507, a potential biological control agent for agriculture.</title>
        <authorList>
            <person name="Crovadore J."/>
            <person name="Calmin G."/>
            <person name="Chablais R."/>
            <person name="Cochard B."/>
            <person name="Lefort F."/>
        </authorList>
    </citation>
    <scope>NUCLEOTIDE SEQUENCE [LARGE SCALE GENOMIC DNA]</scope>
    <source>
        <strain evidence="2 3">UASWS1507</strain>
    </source>
</reference>
<evidence type="ECO:0000313" key="3">
    <source>
        <dbReference type="Proteomes" id="UP000095143"/>
    </source>
</evidence>
<evidence type="ECO:0000313" key="2">
    <source>
        <dbReference type="EMBL" id="OCX14105.1"/>
    </source>
</evidence>
<dbReference type="GO" id="GO:0003677">
    <property type="term" value="F:DNA binding"/>
    <property type="evidence" value="ECO:0007669"/>
    <property type="project" value="InterPro"/>
</dbReference>
<dbReference type="Pfam" id="PF01381">
    <property type="entry name" value="HTH_3"/>
    <property type="match status" value="1"/>
</dbReference>
<accession>A0A1C2DHF9</accession>
<dbReference type="InterPro" id="IPR001387">
    <property type="entry name" value="Cro/C1-type_HTH"/>
</dbReference>
<dbReference type="AlphaFoldDB" id="A0A1C2DHF9"/>
<name>A0A1C2DHF9_9PSED</name>
<sequence length="163" mass="18134">MEKLGSRLRKERKRLGLTQIAFARIGGVEPNAQGHYESGHRSPKADYLQRVCDAGVDMHYLFSGNTLLGTADRLDAEDQTSSGRTLPSNNREVIISNRNAVGILGTLHQTLNDTTQVIADVATSFSTRHVDTREEQFAAQVRDFQEDSRRFIGLAMMKVQQSA</sequence>